<accession>A0A061DVQ8</accession>
<dbReference type="Pfam" id="PF01486">
    <property type="entry name" value="K-box"/>
    <property type="match status" value="1"/>
</dbReference>
<dbReference type="GO" id="GO:0046983">
    <property type="term" value="F:protein dimerization activity"/>
    <property type="evidence" value="ECO:0007669"/>
    <property type="project" value="InterPro"/>
</dbReference>
<dbReference type="FunFam" id="3.40.1810.10:FF:000012">
    <property type="entry name" value="MADS-box protein SOC1"/>
    <property type="match status" value="1"/>
</dbReference>
<evidence type="ECO:0000256" key="3">
    <source>
        <dbReference type="ARBA" id="ARBA00023089"/>
    </source>
</evidence>
<dbReference type="InterPro" id="IPR002100">
    <property type="entry name" value="TF_MADSbox"/>
</dbReference>
<keyword evidence="2" id="KW-0805">Transcription regulation</keyword>
<dbReference type="Gene3D" id="3.40.1810.10">
    <property type="entry name" value="Transcription factor, MADS-box"/>
    <property type="match status" value="1"/>
</dbReference>
<dbReference type="KEGG" id="tcc:18614250"/>
<evidence type="ECO:0000256" key="5">
    <source>
        <dbReference type="ARBA" id="ARBA00023163"/>
    </source>
</evidence>
<dbReference type="InterPro" id="IPR050142">
    <property type="entry name" value="MADS-box/MEF2_TF"/>
</dbReference>
<evidence type="ECO:0000256" key="7">
    <source>
        <dbReference type="SAM" id="Coils"/>
    </source>
</evidence>
<dbReference type="InParanoid" id="A0A061DVQ8"/>
<dbReference type="PRINTS" id="PR00404">
    <property type="entry name" value="MADSDOMAIN"/>
</dbReference>
<feature type="transmembrane region" description="Helical" evidence="8">
    <location>
        <begin position="15"/>
        <end position="32"/>
    </location>
</feature>
<dbReference type="GO" id="GO:0000981">
    <property type="term" value="F:DNA-binding transcription factor activity, RNA polymerase II-specific"/>
    <property type="evidence" value="ECO:0000318"/>
    <property type="project" value="GO_Central"/>
</dbReference>
<evidence type="ECO:0000259" key="9">
    <source>
        <dbReference type="PROSITE" id="PS50066"/>
    </source>
</evidence>
<proteinExistence type="predicted"/>
<dbReference type="FunCoup" id="A0A061DVQ8">
    <property type="interactions" value="20"/>
</dbReference>
<keyword evidence="5" id="KW-0804">Transcription</keyword>
<dbReference type="GO" id="GO:0005634">
    <property type="term" value="C:nucleus"/>
    <property type="evidence" value="ECO:0007669"/>
    <property type="project" value="UniProtKB-SubCell"/>
</dbReference>
<sequence>MFLCLLDFPNFASQASYLLCFFHFFSLLLLLLPQDKKSSKFFPCLFGAEMVRGKTQMRRIENATSRQVTFSKRRNGLLKKAFELSVLCDAEVALIIFSPRGKLYEFASSSMQETIERYNRHTKDTRTKPSEQNMQLLKTEAANMVKKIELLEVSRRKLLGEGLGSCTLEELLQIEQQLERSVSSIRARKAQVFKEQIEQLKEKEKVLAAENARLCEKCGMQPWQGSKEQKENVPCDESSPSIDVETELFIGPPERRTKCFLL</sequence>
<evidence type="ECO:0000256" key="6">
    <source>
        <dbReference type="ARBA" id="ARBA00023242"/>
    </source>
</evidence>
<feature type="domain" description="K-box" evidence="10">
    <location>
        <begin position="134"/>
        <end position="224"/>
    </location>
</feature>
<dbReference type="SUPFAM" id="SSF55455">
    <property type="entry name" value="SRF-like"/>
    <property type="match status" value="1"/>
</dbReference>
<evidence type="ECO:0000256" key="8">
    <source>
        <dbReference type="SAM" id="Phobius"/>
    </source>
</evidence>
<name>A0A061DVQ8_THECC</name>
<feature type="coiled-coil region" evidence="7">
    <location>
        <begin position="168"/>
        <end position="217"/>
    </location>
</feature>
<dbReference type="PROSITE" id="PS00350">
    <property type="entry name" value="MADS_BOX_1"/>
    <property type="match status" value="1"/>
</dbReference>
<dbReference type="PROSITE" id="PS51297">
    <property type="entry name" value="K_BOX"/>
    <property type="match status" value="1"/>
</dbReference>
<dbReference type="Proteomes" id="UP000026915">
    <property type="component" value="Chromosome 1"/>
</dbReference>
<feature type="domain" description="MADS-box" evidence="9">
    <location>
        <begin position="50"/>
        <end position="110"/>
    </location>
</feature>
<evidence type="ECO:0000313" key="12">
    <source>
        <dbReference type="Proteomes" id="UP000026915"/>
    </source>
</evidence>
<organism evidence="11 12">
    <name type="scientific">Theobroma cacao</name>
    <name type="common">Cacao</name>
    <name type="synonym">Cocoa</name>
    <dbReference type="NCBI Taxonomy" id="3641"/>
    <lineage>
        <taxon>Eukaryota</taxon>
        <taxon>Viridiplantae</taxon>
        <taxon>Streptophyta</taxon>
        <taxon>Embryophyta</taxon>
        <taxon>Tracheophyta</taxon>
        <taxon>Spermatophyta</taxon>
        <taxon>Magnoliopsida</taxon>
        <taxon>eudicotyledons</taxon>
        <taxon>Gunneridae</taxon>
        <taxon>Pentapetalae</taxon>
        <taxon>rosids</taxon>
        <taxon>malvids</taxon>
        <taxon>Malvales</taxon>
        <taxon>Malvaceae</taxon>
        <taxon>Byttnerioideae</taxon>
        <taxon>Theobroma</taxon>
    </lineage>
</organism>
<keyword evidence="7" id="KW-0175">Coiled coil</keyword>
<keyword evidence="6" id="KW-0539">Nucleus</keyword>
<dbReference type="PANTHER" id="PTHR48019">
    <property type="entry name" value="SERUM RESPONSE FACTOR HOMOLOG"/>
    <property type="match status" value="1"/>
</dbReference>
<dbReference type="eggNOG" id="KOG0014">
    <property type="taxonomic scope" value="Eukaryota"/>
</dbReference>
<dbReference type="InterPro" id="IPR002487">
    <property type="entry name" value="TF_Kbox"/>
</dbReference>
<dbReference type="Gramene" id="EOX96136">
    <property type="protein sequence ID" value="EOX96136"/>
    <property type="gene ID" value="TCM_005456"/>
</dbReference>
<keyword evidence="8" id="KW-0812">Transmembrane</keyword>
<keyword evidence="12" id="KW-1185">Reference proteome</keyword>
<dbReference type="AlphaFoldDB" id="A0A061DVQ8"/>
<dbReference type="SMR" id="A0A061DVQ8"/>
<dbReference type="InterPro" id="IPR036879">
    <property type="entry name" value="TF_MADSbox_sf"/>
</dbReference>
<evidence type="ECO:0000259" key="10">
    <source>
        <dbReference type="PROSITE" id="PS51297"/>
    </source>
</evidence>
<dbReference type="Pfam" id="PF00319">
    <property type="entry name" value="SRF-TF"/>
    <property type="match status" value="1"/>
</dbReference>
<dbReference type="SMART" id="SM00432">
    <property type="entry name" value="MADS"/>
    <property type="match status" value="1"/>
</dbReference>
<evidence type="ECO:0000313" key="11">
    <source>
        <dbReference type="EMBL" id="EOX96136.1"/>
    </source>
</evidence>
<protein>
    <submittedName>
        <fullName evidence="11">AGAMOUS-like 20 isoform 2</fullName>
    </submittedName>
</protein>
<keyword evidence="8" id="KW-0472">Membrane</keyword>
<reference evidence="11 12" key="1">
    <citation type="journal article" date="2013" name="Genome Biol.">
        <title>The genome sequence of the most widely cultivated cacao type and its use to identify candidate genes regulating pod color.</title>
        <authorList>
            <person name="Motamayor J.C."/>
            <person name="Mockaitis K."/>
            <person name="Schmutz J."/>
            <person name="Haiminen N."/>
            <person name="Iii D.L."/>
            <person name="Cornejo O."/>
            <person name="Findley S.D."/>
            <person name="Zheng P."/>
            <person name="Utro F."/>
            <person name="Royaert S."/>
            <person name="Saski C."/>
            <person name="Jenkins J."/>
            <person name="Podicheti R."/>
            <person name="Zhao M."/>
            <person name="Scheffler B.E."/>
            <person name="Stack J.C."/>
            <person name="Feltus F.A."/>
            <person name="Mustiga G.M."/>
            <person name="Amores F."/>
            <person name="Phillips W."/>
            <person name="Marelli J.P."/>
            <person name="May G.D."/>
            <person name="Shapiro H."/>
            <person name="Ma J."/>
            <person name="Bustamante C.D."/>
            <person name="Schnell R.J."/>
            <person name="Main D."/>
            <person name="Gilbert D."/>
            <person name="Parida L."/>
            <person name="Kuhn D.N."/>
        </authorList>
    </citation>
    <scope>NUCLEOTIDE SEQUENCE [LARGE SCALE GENOMIC DNA]</scope>
    <source>
        <strain evidence="12">cv. Matina 1-6</strain>
    </source>
</reference>
<keyword evidence="3" id="KW-0287">Flowering</keyword>
<keyword evidence="4" id="KW-0238">DNA-binding</keyword>
<dbReference type="GO" id="GO:0050793">
    <property type="term" value="P:regulation of developmental process"/>
    <property type="evidence" value="ECO:0007669"/>
    <property type="project" value="UniProtKB-ARBA"/>
</dbReference>
<dbReference type="GO" id="GO:0045944">
    <property type="term" value="P:positive regulation of transcription by RNA polymerase II"/>
    <property type="evidence" value="ECO:0007669"/>
    <property type="project" value="InterPro"/>
</dbReference>
<comment type="subcellular location">
    <subcellularLocation>
        <location evidence="1">Nucleus</location>
    </subcellularLocation>
</comment>
<dbReference type="CDD" id="cd00265">
    <property type="entry name" value="MADS_MEF2_like"/>
    <property type="match status" value="1"/>
</dbReference>
<evidence type="ECO:0000256" key="4">
    <source>
        <dbReference type="ARBA" id="ARBA00023125"/>
    </source>
</evidence>
<dbReference type="OrthoDB" id="1898716at2759"/>
<dbReference type="GO" id="GO:0009908">
    <property type="term" value="P:flower development"/>
    <property type="evidence" value="ECO:0007669"/>
    <property type="project" value="UniProtKB-KW"/>
</dbReference>
<gene>
    <name evidence="11" type="ORF">TCM_005456</name>
</gene>
<evidence type="ECO:0000256" key="2">
    <source>
        <dbReference type="ARBA" id="ARBA00023015"/>
    </source>
</evidence>
<dbReference type="Gramene" id="Tc01v2_t031220.2">
    <property type="protein sequence ID" value="Tc01v2_p031220.2"/>
    <property type="gene ID" value="Tc01v2_g031220"/>
</dbReference>
<dbReference type="GO" id="GO:0006357">
    <property type="term" value="P:regulation of transcription by RNA polymerase II"/>
    <property type="evidence" value="ECO:0000318"/>
    <property type="project" value="GO_Central"/>
</dbReference>
<dbReference type="PROSITE" id="PS50066">
    <property type="entry name" value="MADS_BOX_2"/>
    <property type="match status" value="1"/>
</dbReference>
<dbReference type="EMBL" id="CM001879">
    <property type="protein sequence ID" value="EOX96136.1"/>
    <property type="molecule type" value="Genomic_DNA"/>
</dbReference>
<keyword evidence="8" id="KW-1133">Transmembrane helix</keyword>
<dbReference type="GO" id="GO:0000978">
    <property type="term" value="F:RNA polymerase II cis-regulatory region sequence-specific DNA binding"/>
    <property type="evidence" value="ECO:0000318"/>
    <property type="project" value="GO_Central"/>
</dbReference>
<dbReference type="InterPro" id="IPR033896">
    <property type="entry name" value="MEF2-like_N"/>
</dbReference>
<evidence type="ECO:0000256" key="1">
    <source>
        <dbReference type="ARBA" id="ARBA00004123"/>
    </source>
</evidence>